<name>A0A7W8MSM0_9BACT</name>
<evidence type="ECO:0000313" key="2">
    <source>
        <dbReference type="EMBL" id="MBB5319121.1"/>
    </source>
</evidence>
<evidence type="ECO:0000313" key="3">
    <source>
        <dbReference type="Proteomes" id="UP000568106"/>
    </source>
</evidence>
<dbReference type="EMBL" id="JACHDY010000006">
    <property type="protein sequence ID" value="MBB5319121.1"/>
    <property type="molecule type" value="Genomic_DNA"/>
</dbReference>
<feature type="chain" id="PRO_5030997476" description="DNA-binding beta-propeller fold protein YncE" evidence="1">
    <location>
        <begin position="25"/>
        <end position="374"/>
    </location>
</feature>
<organism evidence="2 3">
    <name type="scientific">Tunturiibacter empetritectus</name>
    <dbReference type="NCBI Taxonomy" id="3069691"/>
    <lineage>
        <taxon>Bacteria</taxon>
        <taxon>Pseudomonadati</taxon>
        <taxon>Acidobacteriota</taxon>
        <taxon>Terriglobia</taxon>
        <taxon>Terriglobales</taxon>
        <taxon>Acidobacteriaceae</taxon>
        <taxon>Tunturiibacter</taxon>
    </lineage>
</organism>
<evidence type="ECO:0008006" key="4">
    <source>
        <dbReference type="Google" id="ProtNLM"/>
    </source>
</evidence>
<sequence>MSTVPSPMISRNALVASVVSVASAAMLLGVAPAFGQANAPLAADGYTLSVFATGVVGQYTHPDSLAVFQDHVYIAYGDGNDPTGADGKTNMVVEYTRAGQKVYSFTVKGHNDGMKVNPYTHKLWVMQNEDANPNLVVFDPVTRQTTLYSFAAPPQAGGGYDDITFSNGKAYLSASNPAHNPNSEPAIVQATLVGTTVVVTPVLEGTAAATDILTGKTVTLNLQDPDSMTTAPGGNLVLDSQGDSELVIVSNPGLTQQRVLQVPLSSPYGQPQVDDTLFTPDADGFLLVSDTAKDITYKISKKVFVPGIAYSAGVAGSSAAPGFVGQLDLAFGLLTPIVSGMQSPHGLAFVTTSTADDSAVEKLKEACSALYPSE</sequence>
<proteinExistence type="predicted"/>
<dbReference type="Proteomes" id="UP000568106">
    <property type="component" value="Unassembled WGS sequence"/>
</dbReference>
<dbReference type="AlphaFoldDB" id="A0A7W8MSM0"/>
<keyword evidence="1" id="KW-0732">Signal</keyword>
<comment type="caution">
    <text evidence="2">The sequence shown here is derived from an EMBL/GenBank/DDBJ whole genome shotgun (WGS) entry which is preliminary data.</text>
</comment>
<protein>
    <recommendedName>
        <fullName evidence="4">DNA-binding beta-propeller fold protein YncE</fullName>
    </recommendedName>
</protein>
<dbReference type="SUPFAM" id="SSF63825">
    <property type="entry name" value="YWTD domain"/>
    <property type="match status" value="1"/>
</dbReference>
<feature type="signal peptide" evidence="1">
    <location>
        <begin position="1"/>
        <end position="24"/>
    </location>
</feature>
<evidence type="ECO:0000256" key="1">
    <source>
        <dbReference type="SAM" id="SignalP"/>
    </source>
</evidence>
<accession>A0A7W8MSM0</accession>
<keyword evidence="3" id="KW-1185">Reference proteome</keyword>
<reference evidence="2" key="1">
    <citation type="submission" date="2020-08" db="EMBL/GenBank/DDBJ databases">
        <title>Genomic Encyclopedia of Type Strains, Phase IV (KMG-V): Genome sequencing to study the core and pangenomes of soil and plant-associated prokaryotes.</title>
        <authorList>
            <person name="Whitman W."/>
        </authorList>
    </citation>
    <scope>NUCLEOTIDE SEQUENCE [LARGE SCALE GENOMIC DNA]</scope>
    <source>
        <strain evidence="2">M8UP27</strain>
    </source>
</reference>
<gene>
    <name evidence="2" type="ORF">HDF09_003820</name>
</gene>